<dbReference type="InterPro" id="IPR011990">
    <property type="entry name" value="TPR-like_helical_dom_sf"/>
</dbReference>
<reference evidence="3" key="1">
    <citation type="submission" date="2016-12" db="EMBL/GenBank/DDBJ databases">
        <authorList>
            <person name="Rodrigo-Torres L."/>
            <person name="Arahal R.D."/>
            <person name="Lucena T."/>
        </authorList>
    </citation>
    <scope>NUCLEOTIDE SEQUENCE [LARGE SCALE GENOMIC DNA]</scope>
</reference>
<dbReference type="SUPFAM" id="SSF81901">
    <property type="entry name" value="HCP-like"/>
    <property type="match status" value="1"/>
</dbReference>
<dbReference type="Proteomes" id="UP000184600">
    <property type="component" value="Unassembled WGS sequence"/>
</dbReference>
<organism evidence="2 3">
    <name type="scientific">Vibrio quintilis</name>
    <dbReference type="NCBI Taxonomy" id="1117707"/>
    <lineage>
        <taxon>Bacteria</taxon>
        <taxon>Pseudomonadati</taxon>
        <taxon>Pseudomonadota</taxon>
        <taxon>Gammaproteobacteria</taxon>
        <taxon>Vibrionales</taxon>
        <taxon>Vibrionaceae</taxon>
        <taxon>Vibrio</taxon>
    </lineage>
</organism>
<feature type="transmembrane region" description="Helical" evidence="1">
    <location>
        <begin position="16"/>
        <end position="37"/>
    </location>
</feature>
<evidence type="ECO:0000313" key="2">
    <source>
        <dbReference type="EMBL" id="SHO56043.1"/>
    </source>
</evidence>
<dbReference type="OrthoDB" id="5863520at2"/>
<keyword evidence="1" id="KW-0812">Transmembrane</keyword>
<keyword evidence="1" id="KW-1133">Transmembrane helix</keyword>
<keyword evidence="1" id="KW-0472">Membrane</keyword>
<protein>
    <recommendedName>
        <fullName evidence="4">Sel1 repeat protein</fullName>
    </recommendedName>
</protein>
<proteinExistence type="predicted"/>
<dbReference type="Gene3D" id="1.25.40.10">
    <property type="entry name" value="Tetratricopeptide repeat domain"/>
    <property type="match status" value="1"/>
</dbReference>
<evidence type="ECO:0000313" key="3">
    <source>
        <dbReference type="Proteomes" id="UP000184600"/>
    </source>
</evidence>
<gene>
    <name evidence="2" type="ORF">VQ7734_01806</name>
</gene>
<evidence type="ECO:0000256" key="1">
    <source>
        <dbReference type="SAM" id="Phobius"/>
    </source>
</evidence>
<dbReference type="STRING" id="1117707.VQ7734_01806"/>
<dbReference type="AlphaFoldDB" id="A0A1M7YTV2"/>
<keyword evidence="3" id="KW-1185">Reference proteome</keyword>
<evidence type="ECO:0008006" key="4">
    <source>
        <dbReference type="Google" id="ProtNLM"/>
    </source>
</evidence>
<dbReference type="EMBL" id="FRFG01000019">
    <property type="protein sequence ID" value="SHO56043.1"/>
    <property type="molecule type" value="Genomic_DNA"/>
</dbReference>
<name>A0A1M7YTV2_9VIBR</name>
<dbReference type="RefSeq" id="WP_073581594.1">
    <property type="nucleotide sequence ID" value="NZ_AP024897.1"/>
</dbReference>
<accession>A0A1M7YTV2</accession>
<sequence length="377" mass="43632">MSKFNLKSLCKKIFKWIAIVFFSLVLITSLVIGYLWLFPDGFTARQKEGPKVLTDLLRMAEESTPFNPDPYISSTYQPDNPLYQPVLEIQRHRWDIAEKLLEPLVEKGNAGAMFWLAEITYGSPYRSSKAAHLYQKSAKLGNPYAALRLDVDNPVCQRFMSGFCKEKWGIFGRKLLKERADKGDVKAGYYLLRDKLLTTEEEHKELERLVTENAKNNYYYPLMDMLDGYLNNKKLRAHENKKLVIQLMKLAVNNNYVPLMSKIVFGDDISVTPDYLLQIIQRSVYLEDMPEICSFYYSKKEHSQRSDLIKGGACALTSDHANSNRFNHFDLFQFRLKQRGVSELSKSEITQAKKLSDKMIERQTPSIYIDEMNPPSP</sequence>